<gene>
    <name evidence="2" type="ORF">C3942_13490</name>
</gene>
<dbReference type="AlphaFoldDB" id="A0A2S5TEP2"/>
<dbReference type="CDD" id="cd03394">
    <property type="entry name" value="PAP2_like_5"/>
    <property type="match status" value="1"/>
</dbReference>
<sequence>MSGDLLQFGVPVAGLALTWLLSRDRDAPSFDFSSLGAAPPDEVSSDGLNWPGPTLNGSPRRDFGLAFLRMEVATYGLKYAVDAERPNGGPRSFPSGHTASAFMGAEFIRKEYGWGWGVPAYLTASWVGYSRVETENHYWRDVIAGALIGIASNHDFNGIKLRHGELSVGPTMMIPDSVSRPPSASSWDDDKESGLLDSHVDFSPGLQVRWTF</sequence>
<evidence type="ECO:0000259" key="1">
    <source>
        <dbReference type="SMART" id="SM00014"/>
    </source>
</evidence>
<evidence type="ECO:0000313" key="3">
    <source>
        <dbReference type="Proteomes" id="UP000238220"/>
    </source>
</evidence>
<organism evidence="2 3">
    <name type="scientific">Solimonas fluminis</name>
    <dbReference type="NCBI Taxonomy" id="2086571"/>
    <lineage>
        <taxon>Bacteria</taxon>
        <taxon>Pseudomonadati</taxon>
        <taxon>Pseudomonadota</taxon>
        <taxon>Gammaproteobacteria</taxon>
        <taxon>Nevskiales</taxon>
        <taxon>Nevskiaceae</taxon>
        <taxon>Solimonas</taxon>
    </lineage>
</organism>
<reference evidence="2 3" key="1">
    <citation type="submission" date="2018-02" db="EMBL/GenBank/DDBJ databases">
        <title>Genome sequencing of Solimonas sp. HR-BB.</title>
        <authorList>
            <person name="Lee Y."/>
            <person name="Jeon C.O."/>
        </authorList>
    </citation>
    <scope>NUCLEOTIDE SEQUENCE [LARGE SCALE GENOMIC DNA]</scope>
    <source>
        <strain evidence="2 3">HR-BB</strain>
    </source>
</reference>
<name>A0A2S5TEP2_9GAMM</name>
<dbReference type="Pfam" id="PF01569">
    <property type="entry name" value="PAP2"/>
    <property type="match status" value="1"/>
</dbReference>
<dbReference type="SUPFAM" id="SSF48317">
    <property type="entry name" value="Acid phosphatase/Vanadium-dependent haloperoxidase"/>
    <property type="match status" value="1"/>
</dbReference>
<dbReference type="Gene3D" id="1.20.144.10">
    <property type="entry name" value="Phosphatidic acid phosphatase type 2/haloperoxidase"/>
    <property type="match status" value="1"/>
</dbReference>
<protein>
    <recommendedName>
        <fullName evidence="1">Phosphatidic acid phosphatase type 2/haloperoxidase domain-containing protein</fullName>
    </recommendedName>
</protein>
<comment type="caution">
    <text evidence="2">The sequence shown here is derived from an EMBL/GenBank/DDBJ whole genome shotgun (WGS) entry which is preliminary data.</text>
</comment>
<dbReference type="InterPro" id="IPR000326">
    <property type="entry name" value="PAP2/HPO"/>
</dbReference>
<dbReference type="EMBL" id="PSNW01000007">
    <property type="protein sequence ID" value="PPE73453.1"/>
    <property type="molecule type" value="Genomic_DNA"/>
</dbReference>
<dbReference type="OrthoDB" id="9773582at2"/>
<dbReference type="SMART" id="SM00014">
    <property type="entry name" value="acidPPc"/>
    <property type="match status" value="1"/>
</dbReference>
<dbReference type="InterPro" id="IPR036938">
    <property type="entry name" value="PAP2/HPO_sf"/>
</dbReference>
<evidence type="ECO:0000313" key="2">
    <source>
        <dbReference type="EMBL" id="PPE73453.1"/>
    </source>
</evidence>
<proteinExistence type="predicted"/>
<dbReference type="Proteomes" id="UP000238220">
    <property type="component" value="Unassembled WGS sequence"/>
</dbReference>
<keyword evidence="3" id="KW-1185">Reference proteome</keyword>
<feature type="domain" description="Phosphatidic acid phosphatase type 2/haloperoxidase" evidence="1">
    <location>
        <begin position="63"/>
        <end position="157"/>
    </location>
</feature>
<accession>A0A2S5TEP2</accession>